<evidence type="ECO:0000256" key="2">
    <source>
        <dbReference type="ARBA" id="ARBA00012782"/>
    </source>
</evidence>
<evidence type="ECO:0000256" key="6">
    <source>
        <dbReference type="HAMAP-Rule" id="MF_01518"/>
    </source>
</evidence>
<dbReference type="InterPro" id="IPR032466">
    <property type="entry name" value="Metal_Hydrolase"/>
</dbReference>
<dbReference type="RefSeq" id="WP_150923516.1">
    <property type="nucleotide sequence ID" value="NZ_CP044232.1"/>
</dbReference>
<evidence type="ECO:0000256" key="1">
    <source>
        <dbReference type="ARBA" id="ARBA00006773"/>
    </source>
</evidence>
<dbReference type="KEGG" id="mlz:F6J85_01335"/>
<feature type="domain" description="Adenine deaminase C-terminal" evidence="8">
    <location>
        <begin position="417"/>
        <end position="580"/>
    </location>
</feature>
<dbReference type="Pfam" id="PF01979">
    <property type="entry name" value="Amidohydro_1"/>
    <property type="match status" value="1"/>
</dbReference>
<dbReference type="InterPro" id="IPR026912">
    <property type="entry name" value="Adenine_deam_C"/>
</dbReference>
<sequence length="602" mass="63833">MTELTSLLPSTAELVRLREVAAGRASPDLIVRGGRVQSPGTEEWLERDVVIAGRHIAALTPWGHVTGAAAEVDAHGCHVVPGFIDAHLHTEYTNLTPGELARLSVARGTTTVLTDPNAAANVWGAAGMDFLLRTRTPLHVFQQVSPATPGAPALERGGATIPEGTVRARLHDDVTVTLGESNPFDYGEVSTGRFREALVAGRRLTGHTAAQTGESLWGYLAAGISDDHNAATVAEVLERTRLGAMVTVMGSSLTDNTVPLFADVEAISPALRHMSFCADDKHALDLSTQGHIDHHVRQAIRFGIDPQLAYRMATIHPAQYYRLDQVLGMLAPSRLADLQIIPDLADVRPSVVVVAGDIVARDGAALFPNDDEIPAWTRDTVHLPAELPADLLRVPAPPHHDSARVRAMEMYNGYFKRAFTATLPVVNGSVTADPAQDVLKIAVIDRHHGDALTGVGFVRGFGLRRGAIAITMNCPNMNISVVGADDASMRLAVTELGRMGGGFVTVADGEVLARVALPVGGMMSAAPFEQTAAALAHGHAVTAELGCPIASPYIILSFVGLYVVPDLGLTERGLIDAATQTFVDVLMPGPADPCGHPRDPIR</sequence>
<dbReference type="EC" id="3.5.4.2" evidence="2 6"/>
<evidence type="ECO:0000256" key="5">
    <source>
        <dbReference type="ARBA" id="ARBA00047720"/>
    </source>
</evidence>
<dbReference type="SUPFAM" id="SSF51338">
    <property type="entry name" value="Composite domain of metallo-dependent hydrolases"/>
    <property type="match status" value="1"/>
</dbReference>
<evidence type="ECO:0000313" key="10">
    <source>
        <dbReference type="Proteomes" id="UP000325516"/>
    </source>
</evidence>
<dbReference type="GO" id="GO:0006146">
    <property type="term" value="P:adenine catabolic process"/>
    <property type="evidence" value="ECO:0007669"/>
    <property type="project" value="InterPro"/>
</dbReference>
<dbReference type="PANTHER" id="PTHR11113:SF2">
    <property type="entry name" value="ADENINE DEAMINASE"/>
    <property type="match status" value="1"/>
</dbReference>
<dbReference type="EMBL" id="CP044232">
    <property type="protein sequence ID" value="QEW01872.1"/>
    <property type="molecule type" value="Genomic_DNA"/>
</dbReference>
<dbReference type="SUPFAM" id="SSF51556">
    <property type="entry name" value="Metallo-dependent hydrolases"/>
    <property type="match status" value="1"/>
</dbReference>
<dbReference type="InterPro" id="IPR006679">
    <property type="entry name" value="Adenine_deam"/>
</dbReference>
<dbReference type="GO" id="GO:0000034">
    <property type="term" value="F:adenine deaminase activity"/>
    <property type="evidence" value="ECO:0007669"/>
    <property type="project" value="UniProtKB-UniRule"/>
</dbReference>
<dbReference type="HAMAP" id="MF_01518">
    <property type="entry name" value="Adenine_deamin"/>
    <property type="match status" value="1"/>
</dbReference>
<protein>
    <recommendedName>
        <fullName evidence="2 6">Adenine deaminase</fullName>
        <shortName evidence="6">Adenase</shortName>
        <shortName evidence="6">Adenine aminase</shortName>
        <ecNumber evidence="2 6">3.5.4.2</ecNumber>
    </recommendedName>
</protein>
<dbReference type="Pfam" id="PF13382">
    <property type="entry name" value="Adenine_deam_C"/>
    <property type="match status" value="1"/>
</dbReference>
<dbReference type="Gene3D" id="3.20.20.140">
    <property type="entry name" value="Metal-dependent hydrolases"/>
    <property type="match status" value="1"/>
</dbReference>
<evidence type="ECO:0000259" key="7">
    <source>
        <dbReference type="Pfam" id="PF01979"/>
    </source>
</evidence>
<comment type="similarity">
    <text evidence="1 6">Belongs to the metallo-dependent hydrolases superfamily. Adenine deaminase family.</text>
</comment>
<dbReference type="Gene3D" id="2.30.40.10">
    <property type="entry name" value="Urease, subunit C, domain 1"/>
    <property type="match status" value="1"/>
</dbReference>
<evidence type="ECO:0000259" key="8">
    <source>
        <dbReference type="Pfam" id="PF13382"/>
    </source>
</evidence>
<accession>A0A5J6L0C2</accession>
<evidence type="ECO:0000256" key="4">
    <source>
        <dbReference type="ARBA" id="ARBA00023211"/>
    </source>
</evidence>
<evidence type="ECO:0000313" key="9">
    <source>
        <dbReference type="EMBL" id="QEW01872.1"/>
    </source>
</evidence>
<keyword evidence="3 6" id="KW-0378">Hydrolase</keyword>
<keyword evidence="10" id="KW-1185">Reference proteome</keyword>
<comment type="catalytic activity">
    <reaction evidence="5 6">
        <text>adenine + H2O + H(+) = hypoxanthine + NH4(+)</text>
        <dbReference type="Rhea" id="RHEA:23688"/>
        <dbReference type="ChEBI" id="CHEBI:15377"/>
        <dbReference type="ChEBI" id="CHEBI:15378"/>
        <dbReference type="ChEBI" id="CHEBI:16708"/>
        <dbReference type="ChEBI" id="CHEBI:17368"/>
        <dbReference type="ChEBI" id="CHEBI:28938"/>
        <dbReference type="EC" id="3.5.4.2"/>
    </reaction>
</comment>
<evidence type="ECO:0000256" key="3">
    <source>
        <dbReference type="ARBA" id="ARBA00022801"/>
    </source>
</evidence>
<name>A0A5J6L0C2_9MICO</name>
<reference evidence="10" key="1">
    <citation type="submission" date="2019-09" db="EMBL/GenBank/DDBJ databases">
        <title>Mumia zhuanghuii sp. nov. isolated from the intestinal contents of plateau pika (Ochotona curzoniae) in the Qinghai-Tibet plateau of China.</title>
        <authorList>
            <person name="Tian Z."/>
        </authorList>
    </citation>
    <scope>NUCLEOTIDE SEQUENCE [LARGE SCALE GENOMIC DNA]</scope>
    <source>
        <strain evidence="10">L-031</strain>
    </source>
</reference>
<dbReference type="Proteomes" id="UP000325516">
    <property type="component" value="Chromosome"/>
</dbReference>
<gene>
    <name evidence="6" type="primary">ade</name>
    <name evidence="9" type="ORF">F6J85_01335</name>
</gene>
<dbReference type="PANTHER" id="PTHR11113">
    <property type="entry name" value="N-ACETYLGLUCOSAMINE-6-PHOSPHATE DEACETYLASE"/>
    <property type="match status" value="1"/>
</dbReference>
<dbReference type="InterPro" id="IPR006680">
    <property type="entry name" value="Amidohydro-rel"/>
</dbReference>
<dbReference type="AlphaFoldDB" id="A0A5J6L0C2"/>
<dbReference type="InterPro" id="IPR011059">
    <property type="entry name" value="Metal-dep_hydrolase_composite"/>
</dbReference>
<feature type="domain" description="Amidohydrolase-related" evidence="7">
    <location>
        <begin position="79"/>
        <end position="359"/>
    </location>
</feature>
<comment type="cofactor">
    <cofactor evidence="6">
        <name>Mn(2+)</name>
        <dbReference type="ChEBI" id="CHEBI:29035"/>
    </cofactor>
</comment>
<keyword evidence="4 6" id="KW-0464">Manganese</keyword>
<proteinExistence type="inferred from homology"/>
<organism evidence="9 10">
    <name type="scientific">Microbacterium lushaniae</name>
    <dbReference type="NCBI Taxonomy" id="2614639"/>
    <lineage>
        <taxon>Bacteria</taxon>
        <taxon>Bacillati</taxon>
        <taxon>Actinomycetota</taxon>
        <taxon>Actinomycetes</taxon>
        <taxon>Micrococcales</taxon>
        <taxon>Microbacteriaceae</taxon>
        <taxon>Microbacterium</taxon>
    </lineage>
</organism>